<dbReference type="EMBL" id="FMAU01000010">
    <property type="protein sequence ID" value="SCC35506.1"/>
    <property type="molecule type" value="Genomic_DNA"/>
</dbReference>
<evidence type="ECO:0000259" key="11">
    <source>
        <dbReference type="PROSITE" id="PS50146"/>
    </source>
</evidence>
<dbReference type="PROSITE" id="PS50146">
    <property type="entry name" value="DAGK"/>
    <property type="match status" value="1"/>
</dbReference>
<keyword evidence="6 12" id="KW-0418">Kinase</keyword>
<evidence type="ECO:0000256" key="6">
    <source>
        <dbReference type="ARBA" id="ARBA00022777"/>
    </source>
</evidence>
<dbReference type="SUPFAM" id="SSF111331">
    <property type="entry name" value="NAD kinase/diacylglycerol kinase-like"/>
    <property type="match status" value="1"/>
</dbReference>
<dbReference type="InterPro" id="IPR001206">
    <property type="entry name" value="Diacylglycerol_kinase_cat_dom"/>
</dbReference>
<proteinExistence type="inferred from homology"/>
<dbReference type="InterPro" id="IPR050187">
    <property type="entry name" value="Lipid_Phosphate_FormReg"/>
</dbReference>
<dbReference type="InterPro" id="IPR005218">
    <property type="entry name" value="Diacylglycerol/lipid_kinase"/>
</dbReference>
<evidence type="ECO:0000256" key="7">
    <source>
        <dbReference type="ARBA" id="ARBA00022840"/>
    </source>
</evidence>
<dbReference type="Pfam" id="PF19279">
    <property type="entry name" value="YegS_C"/>
    <property type="match status" value="1"/>
</dbReference>
<keyword evidence="9" id="KW-0594">Phospholipid biosynthesis</keyword>
<protein>
    <submittedName>
        <fullName evidence="12">Lipid kinase, YegS/Rv2252/BmrU family</fullName>
    </submittedName>
</protein>
<keyword evidence="5" id="KW-0547">Nucleotide-binding</keyword>
<dbReference type="GO" id="GO:0008654">
    <property type="term" value="P:phospholipid biosynthetic process"/>
    <property type="evidence" value="ECO:0007669"/>
    <property type="project" value="UniProtKB-KW"/>
</dbReference>
<evidence type="ECO:0000256" key="3">
    <source>
        <dbReference type="ARBA" id="ARBA00022516"/>
    </source>
</evidence>
<comment type="cofactor">
    <cofactor evidence="1">
        <name>Mg(2+)</name>
        <dbReference type="ChEBI" id="CHEBI:18420"/>
    </cofactor>
</comment>
<dbReference type="Proteomes" id="UP000181997">
    <property type="component" value="Unassembled WGS sequence"/>
</dbReference>
<evidence type="ECO:0000256" key="10">
    <source>
        <dbReference type="ARBA" id="ARBA00023264"/>
    </source>
</evidence>
<dbReference type="RefSeq" id="WP_074440096.1">
    <property type="nucleotide sequence ID" value="NZ_FMAU01000010.1"/>
</dbReference>
<dbReference type="NCBIfam" id="TIGR00147">
    <property type="entry name" value="YegS/Rv2252/BmrU family lipid kinase"/>
    <property type="match status" value="1"/>
</dbReference>
<keyword evidence="4" id="KW-0808">Transferase</keyword>
<keyword evidence="7" id="KW-0067">ATP-binding</keyword>
<organism evidence="12 13">
    <name type="scientific">[Bacillus] enclensis</name>
    <dbReference type="NCBI Taxonomy" id="1402860"/>
    <lineage>
        <taxon>Bacteria</taxon>
        <taxon>Bacillati</taxon>
        <taxon>Bacillota</taxon>
        <taxon>Bacilli</taxon>
        <taxon>Bacillales</taxon>
        <taxon>Bacillaceae</taxon>
        <taxon>Rossellomorea</taxon>
    </lineage>
</organism>
<sequence>MTILYSKILLVCNGKAGRGELETQLMEVTPPLLEICDTLTIHKTKDKGGAEKICHETGNEYDLVVILGGDGTVHEAVNGLARLSSRPKTAILPGGTCNDFARSLDIPMNLRLAAETIANDLHEKDIDIVKSDDRYFSNFWGTGLISQTSDNIDTGSKSVLGKLSYYISAFQSIQDPVLLNAAVTADGREYNEEVVMLLAANGRSIGTHPLPASISLQDGLIDLYMVKKTGFPLMMESFKIRSTGDISSPSDDIIHIQASEVTIHLDDMKKVDMDGELYEEQKQTLKVLKHHMRFITGEEK</sequence>
<accession>A0A1C4DVR2</accession>
<dbReference type="InterPro" id="IPR016064">
    <property type="entry name" value="NAD/diacylglycerol_kinase_sf"/>
</dbReference>
<dbReference type="AlphaFoldDB" id="A0A1C4DVR2"/>
<comment type="similarity">
    <text evidence="2">Belongs to the diacylglycerol/lipid kinase family.</text>
</comment>
<dbReference type="GO" id="GO:0005886">
    <property type="term" value="C:plasma membrane"/>
    <property type="evidence" value="ECO:0007669"/>
    <property type="project" value="TreeGrafter"/>
</dbReference>
<dbReference type="Gene3D" id="2.60.200.40">
    <property type="match status" value="1"/>
</dbReference>
<dbReference type="Gene3D" id="3.40.50.10330">
    <property type="entry name" value="Probable inorganic polyphosphate/atp-NAD kinase, domain 1"/>
    <property type="match status" value="1"/>
</dbReference>
<dbReference type="PANTHER" id="PTHR12358:SF107">
    <property type="entry name" value="LIPID KINASE BMRU-RELATED"/>
    <property type="match status" value="1"/>
</dbReference>
<evidence type="ECO:0000313" key="12">
    <source>
        <dbReference type="EMBL" id="SCC35506.1"/>
    </source>
</evidence>
<dbReference type="GO" id="GO:0004143">
    <property type="term" value="F:ATP-dependent diacylglycerol kinase activity"/>
    <property type="evidence" value="ECO:0007669"/>
    <property type="project" value="TreeGrafter"/>
</dbReference>
<keyword evidence="10" id="KW-1208">Phospholipid metabolism</keyword>
<dbReference type="OrthoDB" id="142078at2"/>
<keyword evidence="8" id="KW-0443">Lipid metabolism</keyword>
<dbReference type="InterPro" id="IPR017438">
    <property type="entry name" value="ATP-NAD_kinase_N"/>
</dbReference>
<evidence type="ECO:0000256" key="4">
    <source>
        <dbReference type="ARBA" id="ARBA00022679"/>
    </source>
</evidence>
<dbReference type="InterPro" id="IPR045540">
    <property type="entry name" value="YegS/DAGK_C"/>
</dbReference>
<evidence type="ECO:0000256" key="5">
    <source>
        <dbReference type="ARBA" id="ARBA00022741"/>
    </source>
</evidence>
<dbReference type="SMART" id="SM00046">
    <property type="entry name" value="DAGKc"/>
    <property type="match status" value="1"/>
</dbReference>
<evidence type="ECO:0000313" key="13">
    <source>
        <dbReference type="Proteomes" id="UP000181997"/>
    </source>
</evidence>
<name>A0A1C4DVR2_9BACI</name>
<dbReference type="PANTHER" id="PTHR12358">
    <property type="entry name" value="SPHINGOSINE KINASE"/>
    <property type="match status" value="1"/>
</dbReference>
<keyword evidence="3" id="KW-0444">Lipid biosynthesis</keyword>
<dbReference type="GO" id="GO:0005524">
    <property type="term" value="F:ATP binding"/>
    <property type="evidence" value="ECO:0007669"/>
    <property type="project" value="UniProtKB-KW"/>
</dbReference>
<evidence type="ECO:0000256" key="1">
    <source>
        <dbReference type="ARBA" id="ARBA00001946"/>
    </source>
</evidence>
<evidence type="ECO:0000256" key="2">
    <source>
        <dbReference type="ARBA" id="ARBA00005983"/>
    </source>
</evidence>
<keyword evidence="13" id="KW-1185">Reference proteome</keyword>
<evidence type="ECO:0000256" key="8">
    <source>
        <dbReference type="ARBA" id="ARBA00023098"/>
    </source>
</evidence>
<evidence type="ECO:0000256" key="9">
    <source>
        <dbReference type="ARBA" id="ARBA00023209"/>
    </source>
</evidence>
<dbReference type="Pfam" id="PF00781">
    <property type="entry name" value="DAGK_cat"/>
    <property type="match status" value="1"/>
</dbReference>
<gene>
    <name evidence="12" type="ORF">GA0061094_4237</name>
</gene>
<reference evidence="13" key="1">
    <citation type="submission" date="2016-08" db="EMBL/GenBank/DDBJ databases">
        <authorList>
            <person name="Varghese N."/>
            <person name="Submissions Spin"/>
        </authorList>
    </citation>
    <scope>NUCLEOTIDE SEQUENCE [LARGE SCALE GENOMIC DNA]</scope>
    <source>
        <strain evidence="13">SGD-1123</strain>
    </source>
</reference>
<feature type="domain" description="DAGKc" evidence="11">
    <location>
        <begin position="3"/>
        <end position="135"/>
    </location>
</feature>